<evidence type="ECO:0000256" key="1">
    <source>
        <dbReference type="SAM" id="MobiDB-lite"/>
    </source>
</evidence>
<dbReference type="Proteomes" id="UP000735302">
    <property type="component" value="Unassembled WGS sequence"/>
</dbReference>
<protein>
    <submittedName>
        <fullName evidence="2">Uncharacterized protein</fullName>
    </submittedName>
</protein>
<feature type="compositionally biased region" description="Basic and acidic residues" evidence="1">
    <location>
        <begin position="56"/>
        <end position="69"/>
    </location>
</feature>
<feature type="compositionally biased region" description="Acidic residues" evidence="1">
    <location>
        <begin position="40"/>
        <end position="55"/>
    </location>
</feature>
<organism evidence="2 3">
    <name type="scientific">Plakobranchus ocellatus</name>
    <dbReference type="NCBI Taxonomy" id="259542"/>
    <lineage>
        <taxon>Eukaryota</taxon>
        <taxon>Metazoa</taxon>
        <taxon>Spiralia</taxon>
        <taxon>Lophotrochozoa</taxon>
        <taxon>Mollusca</taxon>
        <taxon>Gastropoda</taxon>
        <taxon>Heterobranchia</taxon>
        <taxon>Euthyneura</taxon>
        <taxon>Panpulmonata</taxon>
        <taxon>Sacoglossa</taxon>
        <taxon>Placobranchoidea</taxon>
        <taxon>Plakobranchidae</taxon>
        <taxon>Plakobranchus</taxon>
    </lineage>
</organism>
<dbReference type="AlphaFoldDB" id="A0AAV4D3H0"/>
<evidence type="ECO:0000313" key="2">
    <source>
        <dbReference type="EMBL" id="GFO38520.1"/>
    </source>
</evidence>
<evidence type="ECO:0000313" key="3">
    <source>
        <dbReference type="Proteomes" id="UP000735302"/>
    </source>
</evidence>
<feature type="region of interest" description="Disordered" evidence="1">
    <location>
        <begin position="35"/>
        <end position="77"/>
    </location>
</feature>
<reference evidence="2 3" key="1">
    <citation type="journal article" date="2021" name="Elife">
        <title>Chloroplast acquisition without the gene transfer in kleptoplastic sea slugs, Plakobranchus ocellatus.</title>
        <authorList>
            <person name="Maeda T."/>
            <person name="Takahashi S."/>
            <person name="Yoshida T."/>
            <person name="Shimamura S."/>
            <person name="Takaki Y."/>
            <person name="Nagai Y."/>
            <person name="Toyoda A."/>
            <person name="Suzuki Y."/>
            <person name="Arimoto A."/>
            <person name="Ishii H."/>
            <person name="Satoh N."/>
            <person name="Nishiyama T."/>
            <person name="Hasebe M."/>
            <person name="Maruyama T."/>
            <person name="Minagawa J."/>
            <person name="Obokata J."/>
            <person name="Shigenobu S."/>
        </authorList>
    </citation>
    <scope>NUCLEOTIDE SEQUENCE [LARGE SCALE GENOMIC DNA]</scope>
</reference>
<comment type="caution">
    <text evidence="2">The sequence shown here is derived from an EMBL/GenBank/DDBJ whole genome shotgun (WGS) entry which is preliminary data.</text>
</comment>
<accession>A0AAV4D3H0</accession>
<keyword evidence="3" id="KW-1185">Reference proteome</keyword>
<name>A0AAV4D3H0_9GAST</name>
<dbReference type="EMBL" id="BLXT01007319">
    <property type="protein sequence ID" value="GFO38520.1"/>
    <property type="molecule type" value="Genomic_DNA"/>
</dbReference>
<gene>
    <name evidence="2" type="ORF">PoB_006502500</name>
</gene>
<sequence>MPAFSNFVGGGYKRMVGDHLRELAEIARDAAAAAAAAAAADDDDDDDDDDNDDDDDHKHNDDGFNETRRKATCGHRY</sequence>
<proteinExistence type="predicted"/>